<evidence type="ECO:0000256" key="4">
    <source>
        <dbReference type="ARBA" id="ARBA00022976"/>
    </source>
</evidence>
<evidence type="ECO:0000256" key="7">
    <source>
        <dbReference type="SAM" id="Phobius"/>
    </source>
</evidence>
<gene>
    <name evidence="8" type="ORF">LSCM4_07605</name>
</gene>
<feature type="transmembrane region" description="Helical" evidence="7">
    <location>
        <begin position="58"/>
        <end position="77"/>
    </location>
</feature>
<dbReference type="EMBL" id="JAFHLR010000012">
    <property type="protein sequence ID" value="KAG5484835.1"/>
    <property type="molecule type" value="Genomic_DNA"/>
</dbReference>
<dbReference type="KEGG" id="loi:92363421"/>
<evidence type="ECO:0000313" key="8">
    <source>
        <dbReference type="EMBL" id="KAG5484835.1"/>
    </source>
</evidence>
<comment type="caution">
    <text evidence="8">The sequence shown here is derived from an EMBL/GenBank/DDBJ whole genome shotgun (WGS) entry which is preliminary data.</text>
</comment>
<evidence type="ECO:0000313" key="9">
    <source>
        <dbReference type="Proteomes" id="UP000674143"/>
    </source>
</evidence>
<reference evidence="9" key="2">
    <citation type="journal article" date="2021" name="Sci. Data">
        <title>Chromosome-scale genome sequencing, assembly and annotation of six genomes from subfamily Leishmaniinae.</title>
        <authorList>
            <person name="Almutairi H."/>
            <person name="Urbaniak M.D."/>
            <person name="Bates M.D."/>
            <person name="Jariyapan N."/>
            <person name="Kwakye-Nuako G."/>
            <person name="Thomaz Soccol V."/>
            <person name="Al-Salem W.S."/>
            <person name="Dillon R.J."/>
            <person name="Bates P.A."/>
            <person name="Gatherer D."/>
        </authorList>
    </citation>
    <scope>NUCLEOTIDE SEQUENCE [LARGE SCALE GENOMIC DNA]</scope>
</reference>
<keyword evidence="9" id="KW-1185">Reference proteome</keyword>
<dbReference type="RefSeq" id="XP_067064947.1">
    <property type="nucleotide sequence ID" value="XM_067209487.1"/>
</dbReference>
<dbReference type="GO" id="GO:0016020">
    <property type="term" value="C:membrane"/>
    <property type="evidence" value="ECO:0007669"/>
    <property type="project" value="UniProtKB-SubCell"/>
</dbReference>
<dbReference type="Proteomes" id="UP000674143">
    <property type="component" value="Unassembled WGS sequence"/>
</dbReference>
<dbReference type="AlphaFoldDB" id="A0A836KVY2"/>
<comment type="subcellular location">
    <subcellularLocation>
        <location evidence="1">Membrane</location>
        <topology evidence="1">Multi-pass membrane protein</topology>
    </subcellularLocation>
</comment>
<organism evidence="8 9">
    <name type="scientific">Leishmania orientalis</name>
    <dbReference type="NCBI Taxonomy" id="2249476"/>
    <lineage>
        <taxon>Eukaryota</taxon>
        <taxon>Discoba</taxon>
        <taxon>Euglenozoa</taxon>
        <taxon>Kinetoplastea</taxon>
        <taxon>Metakinetoplastina</taxon>
        <taxon>Trypanosomatida</taxon>
        <taxon>Trypanosomatidae</taxon>
        <taxon>Leishmaniinae</taxon>
        <taxon>Leishmania</taxon>
    </lineage>
</organism>
<dbReference type="PANTHER" id="PTHR12889">
    <property type="entry name" value="GAMMA-SECRETASE SUBUNIT APH-1"/>
    <property type="match status" value="1"/>
</dbReference>
<proteinExistence type="inferred from homology"/>
<accession>A0A836KVY2</accession>
<feature type="transmembrane region" description="Helical" evidence="7">
    <location>
        <begin position="422"/>
        <end position="443"/>
    </location>
</feature>
<comment type="similarity">
    <text evidence="2">Belongs to the APH-1 family.</text>
</comment>
<dbReference type="GO" id="GO:0007219">
    <property type="term" value="P:Notch signaling pathway"/>
    <property type="evidence" value="ECO:0007669"/>
    <property type="project" value="UniProtKB-KW"/>
</dbReference>
<keyword evidence="4" id="KW-0914">Notch signaling pathway</keyword>
<name>A0A836KVY2_9TRYP</name>
<keyword evidence="3 7" id="KW-0812">Transmembrane</keyword>
<feature type="transmembrane region" description="Helical" evidence="7">
    <location>
        <begin position="378"/>
        <end position="401"/>
    </location>
</feature>
<dbReference type="InterPro" id="IPR009294">
    <property type="entry name" value="Aph-1"/>
</dbReference>
<dbReference type="GO" id="GO:0016485">
    <property type="term" value="P:protein processing"/>
    <property type="evidence" value="ECO:0007669"/>
    <property type="project" value="InterPro"/>
</dbReference>
<dbReference type="GeneID" id="92363421"/>
<evidence type="ECO:0000256" key="2">
    <source>
        <dbReference type="ARBA" id="ARBA00005577"/>
    </source>
</evidence>
<keyword evidence="5 7" id="KW-1133">Transmembrane helix</keyword>
<protein>
    <submittedName>
        <fullName evidence="8">Uncharacterized protein</fullName>
    </submittedName>
</protein>
<evidence type="ECO:0000256" key="5">
    <source>
        <dbReference type="ARBA" id="ARBA00022989"/>
    </source>
</evidence>
<keyword evidence="6 7" id="KW-0472">Membrane</keyword>
<sequence>MDCGTLVLCTSVLYAPHAVLCGLALLWQPMLMVMSLVASFVAFVPFVVTGVVFQTLRWADIGVVTHAVWVVAIHFVLQNIARVGALHVCLRLQRLGLRHGLLLVRSCFPLVPLSIAVGAGFAASSLLVSGGALLSEAWGVGSRLSDNGRASATSTVARQEIGLFASSGNCARLPLIVQSCFQQTFFSCGQVAWTVMMGQAYAALYPQNAAEDLLGHTVRANDADDAAAISVETATEAEEDGSAPAARALRAKEETVRQDAAELLLADGDFVPVLRDNKRETAVRIARRGHASTGAQPMPREEAAVNQPVPCNTVDSESCGAGTLTDTAPSVAPFISEATRAPTVAQRRGMPASASPVAAAARWRVAGSVLEQQLPTAALTGAAALVLHLVFVLLPLTEVVADSASAQNMSIPFSGRGSSRCLFSIPLQCAVTLVSVVWGLWIVELERHPSAYTLLQSPPRS</sequence>
<feature type="transmembrane region" description="Helical" evidence="7">
    <location>
        <begin position="31"/>
        <end position="53"/>
    </location>
</feature>
<reference evidence="9" key="1">
    <citation type="journal article" date="2021" name="Microbiol. Resour. Announc.">
        <title>LGAAP: Leishmaniinae Genome Assembly and Annotation Pipeline.</title>
        <authorList>
            <person name="Almutairi H."/>
            <person name="Urbaniak M.D."/>
            <person name="Bates M.D."/>
            <person name="Jariyapan N."/>
            <person name="Kwakye-Nuako G."/>
            <person name="Thomaz-Soccol V."/>
            <person name="Al-Salem W.S."/>
            <person name="Dillon R.J."/>
            <person name="Bates P.A."/>
            <person name="Gatherer D."/>
        </authorList>
    </citation>
    <scope>NUCLEOTIDE SEQUENCE [LARGE SCALE GENOMIC DNA]</scope>
</reference>
<evidence type="ECO:0000256" key="3">
    <source>
        <dbReference type="ARBA" id="ARBA00022692"/>
    </source>
</evidence>
<evidence type="ECO:0000256" key="6">
    <source>
        <dbReference type="ARBA" id="ARBA00023136"/>
    </source>
</evidence>
<evidence type="ECO:0000256" key="1">
    <source>
        <dbReference type="ARBA" id="ARBA00004141"/>
    </source>
</evidence>